<proteinExistence type="predicted"/>
<evidence type="ECO:0000313" key="2">
    <source>
        <dbReference type="Proteomes" id="UP000008311"/>
    </source>
</evidence>
<dbReference type="EMBL" id="EQ987965">
    <property type="protein sequence ID" value="EEF23085.1"/>
    <property type="molecule type" value="Genomic_DNA"/>
</dbReference>
<feature type="non-terminal residue" evidence="1">
    <location>
        <position position="331"/>
    </location>
</feature>
<name>B9TM29_RICCO</name>
<dbReference type="Proteomes" id="UP000008311">
    <property type="component" value="Unassembled WGS sequence"/>
</dbReference>
<sequence>MLVQYTRPAPCRLNAVGRAAQIGEQHADVVSFAVERDDRWRADAQREQRLHGGCLCVHELHGVALLGGFARAIDDGDFPFVACFGQLCNRAVAIAAFDLLDEQFLRGFVEMHGRCKLFAPARFHARREMVDEMRKAAIAAAQMKRQEGSVGGPADTERLGHDAVEVGGRDHALAHQIDAFAENRRLQAICDESVDFLAYFQRTLAERAIEVERSVDQCAGCLRIRHHLDERQQMRRIERMPDDETAGRLHLAGLNRSGNARTGRKEQAMRRRGPFDGCPESGLEVGAFRAVLLNEIRVGNGVGKIGLERELLKCGAHVVAERLQSRHGLCH</sequence>
<accession>B9TM29</accession>
<keyword evidence="2" id="KW-1185">Reference proteome</keyword>
<organism evidence="1 2">
    <name type="scientific">Ricinus communis</name>
    <name type="common">Castor bean</name>
    <dbReference type="NCBI Taxonomy" id="3988"/>
    <lineage>
        <taxon>Eukaryota</taxon>
        <taxon>Viridiplantae</taxon>
        <taxon>Streptophyta</taxon>
        <taxon>Embryophyta</taxon>
        <taxon>Tracheophyta</taxon>
        <taxon>Spermatophyta</taxon>
        <taxon>Magnoliopsida</taxon>
        <taxon>eudicotyledons</taxon>
        <taxon>Gunneridae</taxon>
        <taxon>Pentapetalae</taxon>
        <taxon>rosids</taxon>
        <taxon>fabids</taxon>
        <taxon>Malpighiales</taxon>
        <taxon>Euphorbiaceae</taxon>
        <taxon>Acalyphoideae</taxon>
        <taxon>Acalypheae</taxon>
        <taxon>Ricinus</taxon>
    </lineage>
</organism>
<reference evidence="2" key="1">
    <citation type="journal article" date="2010" name="Nat. Biotechnol.">
        <title>Draft genome sequence of the oilseed species Ricinus communis.</title>
        <authorList>
            <person name="Chan A.P."/>
            <person name="Crabtree J."/>
            <person name="Zhao Q."/>
            <person name="Lorenzi H."/>
            <person name="Orvis J."/>
            <person name="Puiu D."/>
            <person name="Melake-Berhan A."/>
            <person name="Jones K.M."/>
            <person name="Redman J."/>
            <person name="Chen G."/>
            <person name="Cahoon E.B."/>
            <person name="Gedil M."/>
            <person name="Stanke M."/>
            <person name="Haas B.J."/>
            <person name="Wortman J.R."/>
            <person name="Fraser-Liggett C.M."/>
            <person name="Ravel J."/>
            <person name="Rabinowicz P.D."/>
        </authorList>
    </citation>
    <scope>NUCLEOTIDE SEQUENCE [LARGE SCALE GENOMIC DNA]</scope>
    <source>
        <strain evidence="2">cv. Hale</strain>
    </source>
</reference>
<dbReference type="InParanoid" id="B9TM29"/>
<evidence type="ECO:0000313" key="1">
    <source>
        <dbReference type="EMBL" id="EEF23085.1"/>
    </source>
</evidence>
<dbReference type="AlphaFoldDB" id="B9TM29"/>
<protein>
    <submittedName>
        <fullName evidence="1">Uncharacterized protein</fullName>
    </submittedName>
</protein>
<gene>
    <name evidence="1" type="ORF">RCOM_2077760</name>
</gene>